<protein>
    <recommendedName>
        <fullName evidence="8">FH2 domain-containing protein</fullName>
    </recommendedName>
</protein>
<evidence type="ECO:0000259" key="5">
    <source>
        <dbReference type="PROSITE" id="PS51444"/>
    </source>
</evidence>
<evidence type="ECO:0000259" key="4">
    <source>
        <dbReference type="PROSITE" id="PS51232"/>
    </source>
</evidence>
<dbReference type="InterPro" id="IPR016024">
    <property type="entry name" value="ARM-type_fold"/>
</dbReference>
<dbReference type="InterPro" id="IPR010473">
    <property type="entry name" value="GTPase-bd"/>
</dbReference>
<comment type="similarity">
    <text evidence="1">Belongs to the formin homology family.</text>
</comment>
<dbReference type="OrthoDB" id="1104827at2759"/>
<dbReference type="Pfam" id="PF06367">
    <property type="entry name" value="Drf_FH3"/>
    <property type="match status" value="1"/>
</dbReference>
<dbReference type="Gene3D" id="1.10.472.10">
    <property type="entry name" value="Cyclin-like"/>
    <property type="match status" value="1"/>
</dbReference>
<feature type="compositionally biased region" description="Low complexity" evidence="3">
    <location>
        <begin position="734"/>
        <end position="751"/>
    </location>
</feature>
<dbReference type="InterPro" id="IPR043592">
    <property type="entry name" value="FMNL_animal"/>
</dbReference>
<keyword evidence="7" id="KW-1185">Reference proteome</keyword>
<feature type="coiled-coil region" evidence="2">
    <location>
        <begin position="1056"/>
        <end position="1109"/>
    </location>
</feature>
<evidence type="ECO:0000256" key="1">
    <source>
        <dbReference type="ARBA" id="ARBA00023449"/>
    </source>
</evidence>
<dbReference type="InterPro" id="IPR010472">
    <property type="entry name" value="FH3_dom"/>
</dbReference>
<feature type="compositionally biased region" description="Basic and acidic residues" evidence="3">
    <location>
        <begin position="1214"/>
        <end position="1225"/>
    </location>
</feature>
<dbReference type="FunCoup" id="E4WZP2">
    <property type="interactions" value="12"/>
</dbReference>
<dbReference type="GO" id="GO:0051015">
    <property type="term" value="F:actin filament binding"/>
    <property type="evidence" value="ECO:0007669"/>
    <property type="project" value="TreeGrafter"/>
</dbReference>
<feature type="domain" description="FH2" evidence="5">
    <location>
        <begin position="769"/>
        <end position="1166"/>
    </location>
</feature>
<dbReference type="GO" id="GO:0016477">
    <property type="term" value="P:cell migration"/>
    <property type="evidence" value="ECO:0007669"/>
    <property type="project" value="TreeGrafter"/>
</dbReference>
<dbReference type="Gene3D" id="1.25.10.10">
    <property type="entry name" value="Leucine-rich Repeat Variant"/>
    <property type="match status" value="1"/>
</dbReference>
<proteinExistence type="inferred from homology"/>
<dbReference type="PANTHER" id="PTHR45857">
    <property type="entry name" value="FORMIN-LIKE PROTEIN"/>
    <property type="match status" value="1"/>
</dbReference>
<dbReference type="GO" id="GO:0019901">
    <property type="term" value="F:protein kinase binding"/>
    <property type="evidence" value="ECO:0007669"/>
    <property type="project" value="InterPro"/>
</dbReference>
<feature type="compositionally biased region" description="Gly residues" evidence="3">
    <location>
        <begin position="674"/>
        <end position="733"/>
    </location>
</feature>
<dbReference type="PROSITE" id="PS51444">
    <property type="entry name" value="FH2"/>
    <property type="match status" value="1"/>
</dbReference>
<dbReference type="InterPro" id="IPR015425">
    <property type="entry name" value="FH2_Formin"/>
</dbReference>
<dbReference type="EMBL" id="FN653019">
    <property type="protein sequence ID" value="CBY22638.1"/>
    <property type="molecule type" value="Genomic_DNA"/>
</dbReference>
<feature type="compositionally biased region" description="Basic and acidic residues" evidence="3">
    <location>
        <begin position="1173"/>
        <end position="1203"/>
    </location>
</feature>
<dbReference type="InterPro" id="IPR011989">
    <property type="entry name" value="ARM-like"/>
</dbReference>
<dbReference type="SMART" id="SM01139">
    <property type="entry name" value="Drf_FH3"/>
    <property type="match status" value="1"/>
</dbReference>
<evidence type="ECO:0000313" key="7">
    <source>
        <dbReference type="Proteomes" id="UP000001307"/>
    </source>
</evidence>
<dbReference type="PANTHER" id="PTHR45857:SF4">
    <property type="entry name" value="FORMIN-LIKE PROTEIN"/>
    <property type="match status" value="1"/>
</dbReference>
<dbReference type="Pfam" id="PF08613">
    <property type="entry name" value="Cyclin"/>
    <property type="match status" value="1"/>
</dbReference>
<dbReference type="InParanoid" id="E4WZP2"/>
<dbReference type="Pfam" id="PF06371">
    <property type="entry name" value="Drf_GBD"/>
    <property type="match status" value="1"/>
</dbReference>
<dbReference type="Gene3D" id="1.20.58.2220">
    <property type="entry name" value="Formin, FH2 domain"/>
    <property type="match status" value="1"/>
</dbReference>
<feature type="domain" description="GBD/FH3" evidence="4">
    <location>
        <begin position="246"/>
        <end position="684"/>
    </location>
</feature>
<evidence type="ECO:0008006" key="8">
    <source>
        <dbReference type="Google" id="ProtNLM"/>
    </source>
</evidence>
<dbReference type="GO" id="GO:0008360">
    <property type="term" value="P:regulation of cell shape"/>
    <property type="evidence" value="ECO:0007669"/>
    <property type="project" value="TreeGrafter"/>
</dbReference>
<feature type="region of interest" description="Disordered" evidence="3">
    <location>
        <begin position="1172"/>
        <end position="1249"/>
    </location>
</feature>
<dbReference type="InterPro" id="IPR014768">
    <property type="entry name" value="GBD/FH3_dom"/>
</dbReference>
<gene>
    <name evidence="6" type="ORF">GSOID_T00013406001</name>
</gene>
<dbReference type="InterPro" id="IPR013922">
    <property type="entry name" value="Cyclin_PHO80-like"/>
</dbReference>
<evidence type="ECO:0000313" key="6">
    <source>
        <dbReference type="EMBL" id="CBY22638.1"/>
    </source>
</evidence>
<reference evidence="6 7" key="1">
    <citation type="journal article" date="2010" name="Science">
        <title>Plasticity of animal genome architecture unmasked by rapid evolution of a pelagic tunicate.</title>
        <authorList>
            <person name="Denoeud F."/>
            <person name="Henriet S."/>
            <person name="Mungpakdee S."/>
            <person name="Aury J.M."/>
            <person name="Da Silva C."/>
            <person name="Brinkmann H."/>
            <person name="Mikhaleva J."/>
            <person name="Olsen L.C."/>
            <person name="Jubin C."/>
            <person name="Canestro C."/>
            <person name="Bouquet J.M."/>
            <person name="Danks G."/>
            <person name="Poulain J."/>
            <person name="Campsteijn C."/>
            <person name="Adamski M."/>
            <person name="Cross I."/>
            <person name="Yadetie F."/>
            <person name="Muffato M."/>
            <person name="Louis A."/>
            <person name="Butcher S."/>
            <person name="Tsagkogeorga G."/>
            <person name="Konrad A."/>
            <person name="Singh S."/>
            <person name="Jensen M.F."/>
            <person name="Cong E.H."/>
            <person name="Eikeseth-Otteraa H."/>
            <person name="Noel B."/>
            <person name="Anthouard V."/>
            <person name="Porcel B.M."/>
            <person name="Kachouri-Lafond R."/>
            <person name="Nishino A."/>
            <person name="Ugolini M."/>
            <person name="Chourrout P."/>
            <person name="Nishida H."/>
            <person name="Aasland R."/>
            <person name="Huzurbazar S."/>
            <person name="Westhof E."/>
            <person name="Delsuc F."/>
            <person name="Lehrach H."/>
            <person name="Reinhardt R."/>
            <person name="Weissenbach J."/>
            <person name="Roy S.W."/>
            <person name="Artiguenave F."/>
            <person name="Postlethwait J.H."/>
            <person name="Manak J.R."/>
            <person name="Thompson E.M."/>
            <person name="Jaillon O."/>
            <person name="Du Pasquier L."/>
            <person name="Boudinot P."/>
            <person name="Liberles D.A."/>
            <person name="Volff J.N."/>
            <person name="Philippe H."/>
            <person name="Lenhard B."/>
            <person name="Roest Crollius H."/>
            <person name="Wincker P."/>
            <person name="Chourrout D."/>
        </authorList>
    </citation>
    <scope>NUCLEOTIDE SEQUENCE [LARGE SCALE GENOMIC DNA]</scope>
</reference>
<dbReference type="PROSITE" id="PS51232">
    <property type="entry name" value="GBD_FH3"/>
    <property type="match status" value="1"/>
</dbReference>
<dbReference type="SMART" id="SM01140">
    <property type="entry name" value="Drf_GBD"/>
    <property type="match status" value="1"/>
</dbReference>
<feature type="region of interest" description="Disordered" evidence="3">
    <location>
        <begin position="674"/>
        <end position="766"/>
    </location>
</feature>
<name>E4WZP2_OIKDI</name>
<accession>E4WZP2</accession>
<dbReference type="SUPFAM" id="SSF101447">
    <property type="entry name" value="Formin homology 2 domain (FH2 domain)"/>
    <property type="match status" value="1"/>
</dbReference>
<organism evidence="6 7">
    <name type="scientific">Oikopleura dioica</name>
    <name type="common">Tunicate</name>
    <dbReference type="NCBI Taxonomy" id="34765"/>
    <lineage>
        <taxon>Eukaryota</taxon>
        <taxon>Metazoa</taxon>
        <taxon>Chordata</taxon>
        <taxon>Tunicata</taxon>
        <taxon>Appendicularia</taxon>
        <taxon>Copelata</taxon>
        <taxon>Oikopleuridae</taxon>
        <taxon>Oikopleura</taxon>
    </lineage>
</organism>
<dbReference type="GO" id="GO:0031267">
    <property type="term" value="F:small GTPase binding"/>
    <property type="evidence" value="ECO:0007669"/>
    <property type="project" value="InterPro"/>
</dbReference>
<keyword evidence="2" id="KW-0175">Coiled coil</keyword>
<sequence>MSAQDLRMSFLNSPDWEDRLRRTFLYPGTQSLDDVMPLDISEFCVEHFRELAPKNAGKLGPRIATRLMRNTALCPSAIVAALIYLQRLKAHNPEYLKKVESSELFIVSMMVSSKYLFDDGTDDECYNDEWASCLGMESKDLNKMELAFLTAIDWSCHIRNEDFMETLSKLEIQLAMQTMQKGVFTYNTAVNLRLMLSYWQFFKDLSKFYFVSALTLLSLASSMNLVGFQLSEINHSSGQNALHNGAPMPDKEELDERFASVMASVNLNPENAQFLMEYDDKKKWNLILEHDGMIVKKSPQVYTARLKVKIFYSIQKINTQSKSIVNSTNTANLLRELEISLRTNHVGWVKEFLNEYKGLDALVDFIKFACWGFVATSIQNSNANAEEDDEIDLEQGDKDVKNVIKQFDTLRRSTRLPSKRTIKNSVFLLDRDEVHLCILCFRAVLSYKHGMTAVFAHKTAMNQICLALNTNNIRTKAHILDMLAGLCLVDGGHEYVLRAFDNFKEVMSEKIRFSKMMGWFKQHQDDVDFLHSCLQFINLVIHSVNDMNFRVHLQFEFQTLGLEKVLKQLKGTNSDKIKEQLKAFEDNMMDVSILAEDANAKLQSEQQVTNLYNRVDDLTAAIQDNEYEAMSKICELEKQLAGRQEEIEKIKGGGRGVYALPGVHYAGKPGEGLGGLGPGLGPGAGGGGPGGGGGGGGGGPGGGFGPGLGGGPGGPGGGGGLGPGGGGGQGGGQAAAQAQYAQQVQAAQAQGGPPPPPPNLPFGGAGLKVKARHQTKYRLPVLNWQALKPTQVAGTIFNDLDDEGVLSQIDMSHFEEMFKTRAQDTQADRERMERLARIQARRGTTLIDTNRARNLAITLRKIGLDTESICKAVYNYDLTALPLDYVEMLPNFIPNDTEMKAIKKYERDGKDIYALSEEDQGRFKNNSFMWVFGRVERLQQRLRVMIYIGNFSDHTRTIGPQLKAIISASMSIRNSEKLKKILEIILAFGNYMNSGKRGSVYGFKLTSLEALVETKSTDKTQNLLHYICNVVHSYFSEFADFMLEIRYVEQAAKVSLDQAVREVSDLKKGMDTTRKEYEAHQNQVLGAFLAEAGNRVEALEQDALEAQEAFRKCVVYFGETSKTMPPDTFFPMFDRFIKAYDKAETDLKKWEMIQKKKIEKLEAARSAAMAQQKAEEAQAEKAQTEKDMINDIRENRRRDRRAPADGALEANMKQLEKEPYRRADAVSRSFRRRQTARADNVKKGASTML</sequence>
<dbReference type="Proteomes" id="UP000001307">
    <property type="component" value="Unassembled WGS sequence"/>
</dbReference>
<dbReference type="AlphaFoldDB" id="E4WZP2"/>
<dbReference type="InterPro" id="IPR042201">
    <property type="entry name" value="FH2_Formin_sf"/>
</dbReference>
<dbReference type="SUPFAM" id="SSF48371">
    <property type="entry name" value="ARM repeat"/>
    <property type="match status" value="1"/>
</dbReference>
<dbReference type="Pfam" id="PF02181">
    <property type="entry name" value="FH2"/>
    <property type="match status" value="1"/>
</dbReference>
<evidence type="ECO:0000256" key="2">
    <source>
        <dbReference type="SAM" id="Coils"/>
    </source>
</evidence>
<dbReference type="GO" id="GO:0030866">
    <property type="term" value="P:cortical actin cytoskeleton organization"/>
    <property type="evidence" value="ECO:0007669"/>
    <property type="project" value="TreeGrafter"/>
</dbReference>
<evidence type="ECO:0000256" key="3">
    <source>
        <dbReference type="SAM" id="MobiDB-lite"/>
    </source>
</evidence>
<dbReference type="SMART" id="SM00498">
    <property type="entry name" value="FH2"/>
    <property type="match status" value="1"/>
</dbReference>
<dbReference type="CDD" id="cd20557">
    <property type="entry name" value="CYCLIN_ScPCL1-like"/>
    <property type="match status" value="1"/>
</dbReference>
<dbReference type="GO" id="GO:0005829">
    <property type="term" value="C:cytosol"/>
    <property type="evidence" value="ECO:0007669"/>
    <property type="project" value="TreeGrafter"/>
</dbReference>